<comment type="caution">
    <text evidence="3">The sequence shown here is derived from an EMBL/GenBank/DDBJ whole genome shotgun (WGS) entry which is preliminary data.</text>
</comment>
<dbReference type="PANTHER" id="PTHR28008:SF1">
    <property type="entry name" value="DOMAIN PROTEIN, PUTATIVE (AFU_ORTHOLOGUE AFUA_3G10980)-RELATED"/>
    <property type="match status" value="1"/>
</dbReference>
<keyword evidence="1" id="KW-0472">Membrane</keyword>
<dbReference type="OrthoDB" id="5472246at2"/>
<organism evidence="3 4">
    <name type="scientific">Tenacibaculum skagerrakense</name>
    <dbReference type="NCBI Taxonomy" id="186571"/>
    <lineage>
        <taxon>Bacteria</taxon>
        <taxon>Pseudomonadati</taxon>
        <taxon>Bacteroidota</taxon>
        <taxon>Flavobacteriia</taxon>
        <taxon>Flavobacteriales</taxon>
        <taxon>Flavobacteriaceae</taxon>
        <taxon>Tenacibaculum</taxon>
    </lineage>
</organism>
<feature type="domain" description="VanZ-like" evidence="2">
    <location>
        <begin position="39"/>
        <end position="116"/>
    </location>
</feature>
<name>A0A4R2P0I1_9FLAO</name>
<evidence type="ECO:0000313" key="4">
    <source>
        <dbReference type="Proteomes" id="UP000294564"/>
    </source>
</evidence>
<evidence type="ECO:0000256" key="1">
    <source>
        <dbReference type="SAM" id="Phobius"/>
    </source>
</evidence>
<feature type="transmembrane region" description="Helical" evidence="1">
    <location>
        <begin position="69"/>
        <end position="88"/>
    </location>
</feature>
<feature type="transmembrane region" description="Helical" evidence="1">
    <location>
        <begin position="100"/>
        <end position="117"/>
    </location>
</feature>
<keyword evidence="1" id="KW-0812">Transmembrane</keyword>
<feature type="transmembrane region" description="Helical" evidence="1">
    <location>
        <begin position="12"/>
        <end position="33"/>
    </location>
</feature>
<dbReference type="RefSeq" id="WP_132791823.1">
    <property type="nucleotide sequence ID" value="NZ_SLXM01000001.1"/>
</dbReference>
<sequence length="132" mass="15238">MLKLIKQLLQGRTIYFAIVITITIAILSLIKIGSQPINFTYLDKVEHTIAYFVLCFSWLLSIKKKGTKFEVVTIVVLYGILLEVLQSVLTDYRTFDYVDMLANTFGALLALMAYKYIEKKHFKLLNSLYKSK</sequence>
<proteinExistence type="predicted"/>
<dbReference type="EMBL" id="SLXM01000001">
    <property type="protein sequence ID" value="TCP28110.1"/>
    <property type="molecule type" value="Genomic_DNA"/>
</dbReference>
<dbReference type="NCBIfam" id="NF037970">
    <property type="entry name" value="vanZ_1"/>
    <property type="match status" value="1"/>
</dbReference>
<dbReference type="Pfam" id="PF04892">
    <property type="entry name" value="VanZ"/>
    <property type="match status" value="1"/>
</dbReference>
<gene>
    <name evidence="3" type="ORF">EV195_101270</name>
</gene>
<keyword evidence="4" id="KW-1185">Reference proteome</keyword>
<evidence type="ECO:0000313" key="3">
    <source>
        <dbReference type="EMBL" id="TCP28110.1"/>
    </source>
</evidence>
<protein>
    <submittedName>
        <fullName evidence="3">VanZ like protein</fullName>
    </submittedName>
</protein>
<accession>A0A4R2P0I1</accession>
<dbReference type="Proteomes" id="UP000294564">
    <property type="component" value="Unassembled WGS sequence"/>
</dbReference>
<dbReference type="InterPro" id="IPR006976">
    <property type="entry name" value="VanZ-like"/>
</dbReference>
<evidence type="ECO:0000259" key="2">
    <source>
        <dbReference type="Pfam" id="PF04892"/>
    </source>
</evidence>
<dbReference type="AlphaFoldDB" id="A0A4R2P0I1"/>
<feature type="transmembrane region" description="Helical" evidence="1">
    <location>
        <begin position="45"/>
        <end position="62"/>
    </location>
</feature>
<dbReference type="PANTHER" id="PTHR28008">
    <property type="entry name" value="DOMAIN PROTEIN, PUTATIVE (AFU_ORTHOLOGUE AFUA_3G10980)-RELATED"/>
    <property type="match status" value="1"/>
</dbReference>
<reference evidence="3 4" key="1">
    <citation type="submission" date="2019-03" db="EMBL/GenBank/DDBJ databases">
        <title>Genomic Encyclopedia of Type Strains, Phase IV (KMG-IV): sequencing the most valuable type-strain genomes for metagenomic binning, comparative biology and taxonomic classification.</title>
        <authorList>
            <person name="Goeker M."/>
        </authorList>
    </citation>
    <scope>NUCLEOTIDE SEQUENCE [LARGE SCALE GENOMIC DNA]</scope>
    <source>
        <strain evidence="3 4">DSM 14836</strain>
    </source>
</reference>
<keyword evidence="1" id="KW-1133">Transmembrane helix</keyword>